<dbReference type="Gene3D" id="3.40.50.1220">
    <property type="entry name" value="TPP-binding domain"/>
    <property type="match status" value="1"/>
</dbReference>
<dbReference type="PANTHER" id="PTHR43153:SF1">
    <property type="entry name" value="ELECTRON TRANSFER FLAVOPROTEIN SUBUNIT ALPHA, MITOCHONDRIAL"/>
    <property type="match status" value="1"/>
</dbReference>
<organism evidence="2 3">
    <name type="scientific">Cognatishimia coralii</name>
    <dbReference type="NCBI Taxonomy" id="3083254"/>
    <lineage>
        <taxon>Bacteria</taxon>
        <taxon>Pseudomonadati</taxon>
        <taxon>Pseudomonadota</taxon>
        <taxon>Alphaproteobacteria</taxon>
        <taxon>Rhodobacterales</taxon>
        <taxon>Paracoccaceae</taxon>
        <taxon>Cognatishimia</taxon>
    </lineage>
</organism>
<dbReference type="InterPro" id="IPR001308">
    <property type="entry name" value="ETF_a/FixB"/>
</dbReference>
<protein>
    <submittedName>
        <fullName evidence="2">Electron transfer flavoprotein subunit alpha/FixB family protein</fullName>
    </submittedName>
</protein>
<dbReference type="Proteomes" id="UP001368270">
    <property type="component" value="Unassembled WGS sequence"/>
</dbReference>
<dbReference type="EMBL" id="JBBGAZ010000013">
    <property type="protein sequence ID" value="MEJ5219891.1"/>
    <property type="molecule type" value="Genomic_DNA"/>
</dbReference>
<evidence type="ECO:0000313" key="2">
    <source>
        <dbReference type="EMBL" id="MEJ5219891.1"/>
    </source>
</evidence>
<comment type="caution">
    <text evidence="2">The sequence shown here is derived from an EMBL/GenBank/DDBJ whole genome shotgun (WGS) entry which is preliminary data.</text>
</comment>
<feature type="domain" description="Electron transfer flavoprotein alpha subunit C-terminal" evidence="1">
    <location>
        <begin position="195"/>
        <end position="270"/>
    </location>
</feature>
<reference evidence="2 3" key="1">
    <citation type="submission" date="2024-03" db="EMBL/GenBank/DDBJ databases">
        <title>Cognatishimia coralii sp. nov., a marine bacterium isolated from coral surrounding seawater.</title>
        <authorList>
            <person name="Liu X."/>
            <person name="Liu S."/>
            <person name="Sun H."/>
            <person name="Zhang Y."/>
        </authorList>
    </citation>
    <scope>NUCLEOTIDE SEQUENCE [LARGE SCALE GENOMIC DNA]</scope>
    <source>
        <strain evidence="2 3">D5M38</strain>
    </source>
</reference>
<proteinExistence type="predicted"/>
<name>A0ABU8QKD8_9RHOB</name>
<dbReference type="PANTHER" id="PTHR43153">
    <property type="entry name" value="ELECTRON TRANSFER FLAVOPROTEIN ALPHA"/>
    <property type="match status" value="1"/>
</dbReference>
<dbReference type="SUPFAM" id="SSF52467">
    <property type="entry name" value="DHS-like NAD/FAD-binding domain"/>
    <property type="match status" value="1"/>
</dbReference>
<sequence length="318" mass="33483">MTLEKSDNLKHVLAVPDFASGSIAREDNLFINAVASFCATVGAEFSMLAPRSFLEDLGKTASLLIGCDLPPGVFQADALHGVIEALVKQYGFHTVVFPSSEWGEDLVRRLSVSGNKAFASCVGFVTEHGFVQHIGQDHELLVAPCELLTLSEQFVGADARAAPTQEIGFASVSTCSVEFIEMGCEQLGDVTTAPLESARFIIAAGNGVTDWNSFGELAKALGATVGASRVVCDRGFLPRDRQVGSSGTLVSSRVYIALGISGAVQHLDGIHDVEFVISVNSDPGAPIHSRAVLPIVADANAVVQHLLEASVTKEHGHG</sequence>
<accession>A0ABU8QKD8</accession>
<dbReference type="InterPro" id="IPR014731">
    <property type="entry name" value="ETF_asu_C"/>
</dbReference>
<dbReference type="Pfam" id="PF00766">
    <property type="entry name" value="ETF_alpha"/>
    <property type="match status" value="1"/>
</dbReference>
<dbReference type="RefSeq" id="WP_243614287.1">
    <property type="nucleotide sequence ID" value="NZ_JBBGAZ010000013.1"/>
</dbReference>
<evidence type="ECO:0000259" key="1">
    <source>
        <dbReference type="Pfam" id="PF00766"/>
    </source>
</evidence>
<gene>
    <name evidence="2" type="ORF">WG622_16665</name>
</gene>
<keyword evidence="3" id="KW-1185">Reference proteome</keyword>
<dbReference type="InterPro" id="IPR029035">
    <property type="entry name" value="DHS-like_NAD/FAD-binding_dom"/>
</dbReference>
<evidence type="ECO:0000313" key="3">
    <source>
        <dbReference type="Proteomes" id="UP001368270"/>
    </source>
</evidence>